<name>A0A1U7DKV1_9RHOB</name>
<dbReference type="PANTHER" id="PTHR32332:SF31">
    <property type="entry name" value="2-NITROPROPANE DIOXYGENASE FAMILY, PUTATIVE (AFU_ORTHOLOGUE AFUA_2G09850)-RELATED"/>
    <property type="match status" value="1"/>
</dbReference>
<dbReference type="InterPro" id="IPR013785">
    <property type="entry name" value="Aldolase_TIM"/>
</dbReference>
<dbReference type="AlphaFoldDB" id="A0A1U7DKV1"/>
<organism evidence="4 5">
    <name type="scientific">Brevirhabdus pacifica</name>
    <dbReference type="NCBI Taxonomy" id="1267768"/>
    <lineage>
        <taxon>Bacteria</taxon>
        <taxon>Pseudomonadati</taxon>
        <taxon>Pseudomonadota</taxon>
        <taxon>Alphaproteobacteria</taxon>
        <taxon>Rhodobacterales</taxon>
        <taxon>Paracoccaceae</taxon>
        <taxon>Brevirhabdus</taxon>
    </lineage>
</organism>
<dbReference type="GO" id="GO:0018580">
    <property type="term" value="F:nitronate monooxygenase activity"/>
    <property type="evidence" value="ECO:0007669"/>
    <property type="project" value="InterPro"/>
</dbReference>
<reference evidence="4 5" key="1">
    <citation type="submission" date="2017-01" db="EMBL/GenBank/DDBJ databases">
        <title>Genomic analysis of Xuhuaishuia manganoxidans DY6-4.</title>
        <authorList>
            <person name="Wang X."/>
        </authorList>
    </citation>
    <scope>NUCLEOTIDE SEQUENCE [LARGE SCALE GENOMIC DNA]</scope>
    <source>
        <strain evidence="4 5">DY6-4</strain>
    </source>
</reference>
<keyword evidence="3" id="KW-0560">Oxidoreductase</keyword>
<evidence type="ECO:0000313" key="4">
    <source>
        <dbReference type="EMBL" id="APX90601.1"/>
    </source>
</evidence>
<accession>A0A2M9DBV2</accession>
<evidence type="ECO:0000313" key="5">
    <source>
        <dbReference type="Proteomes" id="UP000187266"/>
    </source>
</evidence>
<dbReference type="OrthoDB" id="9778912at2"/>
<keyword evidence="2" id="KW-0288">FMN</keyword>
<dbReference type="SUPFAM" id="SSF51412">
    <property type="entry name" value="Inosine monophosphate dehydrogenase (IMPDH)"/>
    <property type="match status" value="1"/>
</dbReference>
<evidence type="ECO:0000256" key="2">
    <source>
        <dbReference type="ARBA" id="ARBA00022643"/>
    </source>
</evidence>
<dbReference type="EMBL" id="CP019124">
    <property type="protein sequence ID" value="APX90601.1"/>
    <property type="molecule type" value="Genomic_DNA"/>
</dbReference>
<protein>
    <submittedName>
        <fullName evidence="4">Oxidoreductase</fullName>
    </submittedName>
</protein>
<proteinExistence type="predicted"/>
<dbReference type="InterPro" id="IPR004136">
    <property type="entry name" value="NMO"/>
</dbReference>
<dbReference type="Pfam" id="PF03060">
    <property type="entry name" value="NMO"/>
    <property type="match status" value="1"/>
</dbReference>
<gene>
    <name evidence="4" type="ORF">BV394_13475</name>
</gene>
<evidence type="ECO:0000256" key="1">
    <source>
        <dbReference type="ARBA" id="ARBA00022630"/>
    </source>
</evidence>
<dbReference type="RefSeq" id="WP_076980618.1">
    <property type="nucleotide sequence ID" value="NZ_CP019124.1"/>
</dbReference>
<evidence type="ECO:0000256" key="3">
    <source>
        <dbReference type="ARBA" id="ARBA00023002"/>
    </source>
</evidence>
<keyword evidence="5" id="KW-1185">Reference proteome</keyword>
<dbReference type="PANTHER" id="PTHR32332">
    <property type="entry name" value="2-NITROPROPANE DIOXYGENASE"/>
    <property type="match status" value="1"/>
</dbReference>
<keyword evidence="1" id="KW-0285">Flavoprotein</keyword>
<dbReference type="CDD" id="cd04730">
    <property type="entry name" value="NPD_like"/>
    <property type="match status" value="1"/>
</dbReference>
<dbReference type="Proteomes" id="UP000187266">
    <property type="component" value="Chromosome"/>
</dbReference>
<dbReference type="Gene3D" id="3.20.20.70">
    <property type="entry name" value="Aldolase class I"/>
    <property type="match status" value="1"/>
</dbReference>
<dbReference type="STRING" id="1267768.BV394_13475"/>
<sequence length="329" mass="33682">MADTGITTRLTRRLGLTHPILSAPMAVAAGGALAAAVTRAGGLGLIGGGYGDAGWIEAERAAAGNETTGIGFITWRLEGRAELLEQALAHKPAALMLSFGDPAPYAPLVLAAGVPLIAQVQTLRDARHAADSGADIIVAQGAEAGGHGETRATMTLVPEVADMLAREHPQTLLLAAGGIADGRGLAAALMLGADGVLVGSRLWASAEALVPEGLHRAALAAGGDDTLRSSVPDIARGLDWPDRYDIRTLRNAYTERWARDPQGQRAAGPAEADRYTSAASTGDATIAPAVVGEATGLIHDIRPAAQIIADMAQQAAGLLSGGWRRDEDV</sequence>
<accession>A0A1U7DKV1</accession>